<dbReference type="AlphaFoldDB" id="A0A4Y2JXP1"/>
<evidence type="ECO:0000256" key="1">
    <source>
        <dbReference type="SAM" id="MobiDB-lite"/>
    </source>
</evidence>
<keyword evidence="3" id="KW-1185">Reference proteome</keyword>
<dbReference type="EMBL" id="BGPR01004000">
    <property type="protein sequence ID" value="GBM94784.1"/>
    <property type="molecule type" value="Genomic_DNA"/>
</dbReference>
<gene>
    <name evidence="2" type="ORF">AVEN_189351_1</name>
</gene>
<dbReference type="Proteomes" id="UP000499080">
    <property type="component" value="Unassembled WGS sequence"/>
</dbReference>
<protein>
    <submittedName>
        <fullName evidence="2">Uncharacterized protein</fullName>
    </submittedName>
</protein>
<proteinExistence type="predicted"/>
<evidence type="ECO:0000313" key="2">
    <source>
        <dbReference type="EMBL" id="GBM94784.1"/>
    </source>
</evidence>
<comment type="caution">
    <text evidence="2">The sequence shown here is derived from an EMBL/GenBank/DDBJ whole genome shotgun (WGS) entry which is preliminary data.</text>
</comment>
<sequence>MIQQQKNVELQLIQVSISRGKHHPNGRKKGHRRDFVSAGQKGSGDFVADFRLRDQRFAGSILDPSCIWARRMLYPLRVKRLPSGMVRKFGETGLTKM</sequence>
<organism evidence="2 3">
    <name type="scientific">Araneus ventricosus</name>
    <name type="common">Orbweaver spider</name>
    <name type="synonym">Epeira ventricosa</name>
    <dbReference type="NCBI Taxonomy" id="182803"/>
    <lineage>
        <taxon>Eukaryota</taxon>
        <taxon>Metazoa</taxon>
        <taxon>Ecdysozoa</taxon>
        <taxon>Arthropoda</taxon>
        <taxon>Chelicerata</taxon>
        <taxon>Arachnida</taxon>
        <taxon>Araneae</taxon>
        <taxon>Araneomorphae</taxon>
        <taxon>Entelegynae</taxon>
        <taxon>Araneoidea</taxon>
        <taxon>Araneidae</taxon>
        <taxon>Araneus</taxon>
    </lineage>
</organism>
<name>A0A4Y2JXP1_ARAVE</name>
<accession>A0A4Y2JXP1</accession>
<evidence type="ECO:0000313" key="3">
    <source>
        <dbReference type="Proteomes" id="UP000499080"/>
    </source>
</evidence>
<reference evidence="2 3" key="1">
    <citation type="journal article" date="2019" name="Sci. Rep.">
        <title>Orb-weaving spider Araneus ventricosus genome elucidates the spidroin gene catalogue.</title>
        <authorList>
            <person name="Kono N."/>
            <person name="Nakamura H."/>
            <person name="Ohtoshi R."/>
            <person name="Moran D.A.P."/>
            <person name="Shinohara A."/>
            <person name="Yoshida Y."/>
            <person name="Fujiwara M."/>
            <person name="Mori M."/>
            <person name="Tomita M."/>
            <person name="Arakawa K."/>
        </authorList>
    </citation>
    <scope>NUCLEOTIDE SEQUENCE [LARGE SCALE GENOMIC DNA]</scope>
</reference>
<feature type="compositionally biased region" description="Basic residues" evidence="1">
    <location>
        <begin position="19"/>
        <end position="32"/>
    </location>
</feature>
<feature type="region of interest" description="Disordered" evidence="1">
    <location>
        <begin position="19"/>
        <end position="38"/>
    </location>
</feature>